<comment type="caution">
    <text evidence="3">The sequence shown here is derived from an EMBL/GenBank/DDBJ whole genome shotgun (WGS) entry which is preliminary data.</text>
</comment>
<feature type="region of interest" description="Disordered" evidence="1">
    <location>
        <begin position="318"/>
        <end position="357"/>
    </location>
</feature>
<keyword evidence="2" id="KW-0812">Transmembrane</keyword>
<keyword evidence="2" id="KW-0472">Membrane</keyword>
<feature type="transmembrane region" description="Helical" evidence="2">
    <location>
        <begin position="123"/>
        <end position="148"/>
    </location>
</feature>
<feature type="transmembrane region" description="Helical" evidence="2">
    <location>
        <begin position="42"/>
        <end position="62"/>
    </location>
</feature>
<keyword evidence="4" id="KW-1185">Reference proteome</keyword>
<sequence length="357" mass="40129">MWFAPMSVVKVLFFFNRYNVLDIALSFVHTTGASIPSQCKKVFFTASIWLVVSIACAEAIMYMRVFALSGKSKIVLIVLSTQFILVHGGSIVLLAVFLRPMQYEASPLPKLLPCLPVIEDDDILISIFFGIVMLSEFLIFAYTGYIGYKKYQESTRNSTLLKIFYRDGVFYFGALFVASTANIIILFTVLPTCRYMFNIPQRALHSILASRTILHLKEQSSQRLVEYDSHGQPPGRYFNSHSNKSHGESQGQSFVLSEFRAAHTPVRHLDSQLEVETAFSTGTFDIGEDKLARVAPFAHPEDVKSNNQTSHQAFKLAPLRRDRAQESPSEEGPWGATDGRSASPLEIFVRRHQASHS</sequence>
<proteinExistence type="predicted"/>
<dbReference type="EMBL" id="JACGCI010000047">
    <property type="protein sequence ID" value="KAF6751872.1"/>
    <property type="molecule type" value="Genomic_DNA"/>
</dbReference>
<protein>
    <submittedName>
        <fullName evidence="3">Uncharacterized protein</fullName>
    </submittedName>
</protein>
<reference evidence="3 4" key="1">
    <citation type="submission" date="2020-07" db="EMBL/GenBank/DDBJ databases">
        <title>Comparative genomics of pyrophilous fungi reveals a link between fire events and developmental genes.</title>
        <authorList>
            <consortium name="DOE Joint Genome Institute"/>
            <person name="Steindorff A.S."/>
            <person name="Carver A."/>
            <person name="Calhoun S."/>
            <person name="Stillman K."/>
            <person name="Liu H."/>
            <person name="Lipzen A."/>
            <person name="Pangilinan J."/>
            <person name="Labutti K."/>
            <person name="Bruns T.D."/>
            <person name="Grigoriev I.V."/>
        </authorList>
    </citation>
    <scope>NUCLEOTIDE SEQUENCE [LARGE SCALE GENOMIC DNA]</scope>
    <source>
        <strain evidence="3 4">CBS 144469</strain>
    </source>
</reference>
<evidence type="ECO:0000256" key="1">
    <source>
        <dbReference type="SAM" id="MobiDB-lite"/>
    </source>
</evidence>
<evidence type="ECO:0000313" key="4">
    <source>
        <dbReference type="Proteomes" id="UP000521943"/>
    </source>
</evidence>
<dbReference type="OrthoDB" id="2645170at2759"/>
<evidence type="ECO:0000256" key="2">
    <source>
        <dbReference type="SAM" id="Phobius"/>
    </source>
</evidence>
<organism evidence="3 4">
    <name type="scientific">Ephemerocybe angulata</name>
    <dbReference type="NCBI Taxonomy" id="980116"/>
    <lineage>
        <taxon>Eukaryota</taxon>
        <taxon>Fungi</taxon>
        <taxon>Dikarya</taxon>
        <taxon>Basidiomycota</taxon>
        <taxon>Agaricomycotina</taxon>
        <taxon>Agaricomycetes</taxon>
        <taxon>Agaricomycetidae</taxon>
        <taxon>Agaricales</taxon>
        <taxon>Agaricineae</taxon>
        <taxon>Psathyrellaceae</taxon>
        <taxon>Ephemerocybe</taxon>
    </lineage>
</organism>
<dbReference type="AlphaFoldDB" id="A0A8H6HT51"/>
<name>A0A8H6HT51_9AGAR</name>
<evidence type="ECO:0000313" key="3">
    <source>
        <dbReference type="EMBL" id="KAF6751872.1"/>
    </source>
</evidence>
<dbReference type="Proteomes" id="UP000521943">
    <property type="component" value="Unassembled WGS sequence"/>
</dbReference>
<gene>
    <name evidence="3" type="ORF">DFP72DRAFT_906371</name>
</gene>
<keyword evidence="2" id="KW-1133">Transmembrane helix</keyword>
<accession>A0A8H6HT51</accession>
<feature type="transmembrane region" description="Helical" evidence="2">
    <location>
        <begin position="74"/>
        <end position="98"/>
    </location>
</feature>
<feature type="transmembrane region" description="Helical" evidence="2">
    <location>
        <begin position="169"/>
        <end position="190"/>
    </location>
</feature>